<keyword evidence="3 5" id="KW-0863">Zinc-finger</keyword>
<evidence type="ECO:0000256" key="5">
    <source>
        <dbReference type="PROSITE-ProRule" id="PRU00175"/>
    </source>
</evidence>
<dbReference type="InterPro" id="IPR002083">
    <property type="entry name" value="MATH/TRAF_dom"/>
</dbReference>
<feature type="compositionally biased region" description="Polar residues" evidence="6">
    <location>
        <begin position="412"/>
        <end position="422"/>
    </location>
</feature>
<comment type="caution">
    <text evidence="9">The sequence shown here is derived from an EMBL/GenBank/DDBJ whole genome shotgun (WGS) entry which is preliminary data.</text>
</comment>
<evidence type="ECO:0000256" key="3">
    <source>
        <dbReference type="ARBA" id="ARBA00022771"/>
    </source>
</evidence>
<feature type="domain" description="RING-type" evidence="7">
    <location>
        <begin position="23"/>
        <end position="63"/>
    </location>
</feature>
<dbReference type="CDD" id="cd03773">
    <property type="entry name" value="MATH_TRIM37"/>
    <property type="match status" value="1"/>
</dbReference>
<feature type="compositionally biased region" description="Basic and acidic residues" evidence="6">
    <location>
        <begin position="672"/>
        <end position="688"/>
    </location>
</feature>
<keyword evidence="3 5" id="KW-0479">Metal-binding</keyword>
<dbReference type="InterPro" id="IPR001841">
    <property type="entry name" value="Znf_RING"/>
</dbReference>
<keyword evidence="4" id="KW-0862">Zinc</keyword>
<feature type="region of interest" description="Disordered" evidence="6">
    <location>
        <begin position="399"/>
        <end position="442"/>
    </location>
</feature>
<proteinExistence type="predicted"/>
<organism evidence="9 10">
    <name type="scientific">Tropilaelaps mercedesae</name>
    <dbReference type="NCBI Taxonomy" id="418985"/>
    <lineage>
        <taxon>Eukaryota</taxon>
        <taxon>Metazoa</taxon>
        <taxon>Ecdysozoa</taxon>
        <taxon>Arthropoda</taxon>
        <taxon>Chelicerata</taxon>
        <taxon>Arachnida</taxon>
        <taxon>Acari</taxon>
        <taxon>Parasitiformes</taxon>
        <taxon>Mesostigmata</taxon>
        <taxon>Gamasina</taxon>
        <taxon>Dermanyssoidea</taxon>
        <taxon>Laelapidae</taxon>
        <taxon>Tropilaelaps</taxon>
    </lineage>
</organism>
<evidence type="ECO:0000256" key="2">
    <source>
        <dbReference type="ARBA" id="ARBA00022490"/>
    </source>
</evidence>
<feature type="domain" description="MATH" evidence="8">
    <location>
        <begin position="222"/>
        <end position="347"/>
    </location>
</feature>
<dbReference type="CDD" id="cd16619">
    <property type="entry name" value="mRING-HC-C4C4_TRIM37_C-VIII"/>
    <property type="match status" value="1"/>
</dbReference>
<dbReference type="GO" id="GO:0006513">
    <property type="term" value="P:protein monoubiquitination"/>
    <property type="evidence" value="ECO:0007669"/>
    <property type="project" value="TreeGrafter"/>
</dbReference>
<keyword evidence="10" id="KW-1185">Reference proteome</keyword>
<name>A0A1V9X4C4_9ACAR</name>
<feature type="compositionally biased region" description="Polar residues" evidence="6">
    <location>
        <begin position="715"/>
        <end position="724"/>
    </location>
</feature>
<feature type="region of interest" description="Disordered" evidence="6">
    <location>
        <begin position="665"/>
        <end position="734"/>
    </location>
</feature>
<dbReference type="InParanoid" id="A0A1V9X4C4"/>
<dbReference type="InterPro" id="IPR037299">
    <property type="entry name" value="TRIM37_MATH"/>
</dbReference>
<dbReference type="GO" id="GO:0008270">
    <property type="term" value="F:zinc ion binding"/>
    <property type="evidence" value="ECO:0007669"/>
    <property type="project" value="UniProtKB-KW"/>
</dbReference>
<dbReference type="AlphaFoldDB" id="A0A1V9X4C4"/>
<dbReference type="Gene3D" id="3.30.40.10">
    <property type="entry name" value="Zinc/RING finger domain, C3HC4 (zinc finger)"/>
    <property type="match status" value="1"/>
</dbReference>
<dbReference type="GO" id="GO:0031625">
    <property type="term" value="F:ubiquitin protein ligase binding"/>
    <property type="evidence" value="ECO:0007669"/>
    <property type="project" value="TreeGrafter"/>
</dbReference>
<evidence type="ECO:0000259" key="7">
    <source>
        <dbReference type="PROSITE" id="PS50089"/>
    </source>
</evidence>
<dbReference type="Proteomes" id="UP000192247">
    <property type="component" value="Unassembled WGS sequence"/>
</dbReference>
<evidence type="ECO:0000256" key="4">
    <source>
        <dbReference type="ARBA" id="ARBA00022833"/>
    </source>
</evidence>
<dbReference type="PANTHER" id="PTHR36754:SF2">
    <property type="entry name" value="E3 UBIQUITIN-PROTEIN LIGASE TRIM37"/>
    <property type="match status" value="1"/>
</dbReference>
<dbReference type="PANTHER" id="PTHR36754">
    <property type="entry name" value="E3 UBIQUITIN-PROTEIN LIGASE TRIM37"/>
    <property type="match status" value="1"/>
</dbReference>
<dbReference type="InterPro" id="IPR013083">
    <property type="entry name" value="Znf_RING/FYVE/PHD"/>
</dbReference>
<evidence type="ECO:0000313" key="10">
    <source>
        <dbReference type="Proteomes" id="UP000192247"/>
    </source>
</evidence>
<protein>
    <submittedName>
        <fullName evidence="9">E3 ubiquitin-protein ligase TRIM37-like</fullName>
    </submittedName>
</protein>
<comment type="subcellular location">
    <subcellularLocation>
        <location evidence="1">Cytoplasm</location>
    </subcellularLocation>
</comment>
<dbReference type="OrthoDB" id="192247at2759"/>
<dbReference type="SMART" id="SM00061">
    <property type="entry name" value="MATH"/>
    <property type="match status" value="1"/>
</dbReference>
<dbReference type="PROSITE" id="PS50089">
    <property type="entry name" value="ZF_RING_2"/>
    <property type="match status" value="1"/>
</dbReference>
<dbReference type="InterPro" id="IPR053003">
    <property type="entry name" value="TRIM_RBCC_E3_ubiq-ligases"/>
</dbReference>
<dbReference type="GO" id="GO:0070842">
    <property type="term" value="P:aggresome assembly"/>
    <property type="evidence" value="ECO:0007669"/>
    <property type="project" value="TreeGrafter"/>
</dbReference>
<evidence type="ECO:0000256" key="6">
    <source>
        <dbReference type="SAM" id="MobiDB-lite"/>
    </source>
</evidence>
<dbReference type="SUPFAM" id="SSF57850">
    <property type="entry name" value="RING/U-box"/>
    <property type="match status" value="1"/>
</dbReference>
<dbReference type="GO" id="GO:0005164">
    <property type="term" value="F:tumor necrosis factor receptor binding"/>
    <property type="evidence" value="ECO:0007669"/>
    <property type="project" value="TreeGrafter"/>
</dbReference>
<dbReference type="EMBL" id="MNPL01025202">
    <property type="protein sequence ID" value="OQR68337.1"/>
    <property type="molecule type" value="Genomic_DNA"/>
</dbReference>
<dbReference type="Gene3D" id="2.60.210.10">
    <property type="entry name" value="Apoptosis, Tumor Necrosis Factor Receptor Associated Protein 2, Chain A"/>
    <property type="match status" value="1"/>
</dbReference>
<gene>
    <name evidence="9" type="ORF">BIW11_02030</name>
</gene>
<dbReference type="GO" id="GO:0051865">
    <property type="term" value="P:protein autoubiquitination"/>
    <property type="evidence" value="ECO:0007669"/>
    <property type="project" value="TreeGrafter"/>
</dbReference>
<accession>A0A1V9X4C4</accession>
<dbReference type="Pfam" id="PF22486">
    <property type="entry name" value="MATH_2"/>
    <property type="match status" value="1"/>
</dbReference>
<sequence length="734" mass="81981">MAHQRKRLQQENGVESIAEVFRCVICMEKLRDAHLCPHCSKLCCFVCIRRWLTEQRPQCPHCRATLYLNDLVNCRWAEEVTQQLDSLQLSGPSQAASSSAISITKPLENEVERNVAAVHAAKYERVHEIRTAVEHMIQRLDAQFKIKQRHLTQQNTLIAKETEHLEHVVQTVERKLQQSSKSELIRHTQDLFKLISDSQAKKIARAPSPVLADFLSEIVPQYDSSLFCIHSYSWLKFRGEPVYSSPLNVGGLIWRLKVYPDGNGVVRGNYLSVFLELSSGLVEKSKYEYRVEMVHKTDATKNIVREFSSEFEVEECWGYNRFYRLDLLAAEGYLNPENDSLVLKFQVRPPSFFQKCRDQQWYISQLEQLHTQQIRDLKMLSEIHGAVAENSKSTIIRVGSSAEASSHRGRNETASVSSTSNTTEHHHGQLPHTGGISSLPRSGSTIELMTNEAGTLTEMPPSMIAVSCQTIAPADRENRSVSPLMSAGSSSSILPNVLNVGCRSLEQRIDLDNDDSDEPSTGNHLLSLHFPPPPHRCCSRYCERNTEAYSAFISDGSNDNELHLSQPDVQSLSTLTGTSALTSEIGAGEDTDESILLQLLEVRPGEQASPPPGESTGDHQLSNQRQRLCMRCPDYSGGSEPTGAQPQCLHLIIRTLFQQWEANLEAPPPTDHASDARQEYELRQDHQADSPLTGVLRRSASESCSPTRPLPLSRASASERSLPSSPRGVPTEGG</sequence>
<reference evidence="9 10" key="1">
    <citation type="journal article" date="2017" name="Gigascience">
        <title>Draft genome of the honey bee ectoparasitic mite, Tropilaelaps mercedesae, is shaped by the parasitic life history.</title>
        <authorList>
            <person name="Dong X."/>
            <person name="Armstrong S.D."/>
            <person name="Xia D."/>
            <person name="Makepeace B.L."/>
            <person name="Darby A.C."/>
            <person name="Kadowaki T."/>
        </authorList>
    </citation>
    <scope>NUCLEOTIDE SEQUENCE [LARGE SCALE GENOMIC DNA]</scope>
    <source>
        <strain evidence="9">Wuxi-XJTLU</strain>
    </source>
</reference>
<dbReference type="PROSITE" id="PS50144">
    <property type="entry name" value="MATH"/>
    <property type="match status" value="1"/>
</dbReference>
<dbReference type="STRING" id="418985.A0A1V9X4C4"/>
<evidence type="ECO:0000256" key="1">
    <source>
        <dbReference type="ARBA" id="ARBA00004496"/>
    </source>
</evidence>
<dbReference type="GO" id="GO:0016235">
    <property type="term" value="C:aggresome"/>
    <property type="evidence" value="ECO:0007669"/>
    <property type="project" value="TreeGrafter"/>
</dbReference>
<dbReference type="GO" id="GO:0061630">
    <property type="term" value="F:ubiquitin protein ligase activity"/>
    <property type="evidence" value="ECO:0007669"/>
    <property type="project" value="TreeGrafter"/>
</dbReference>
<keyword evidence="2" id="KW-0963">Cytoplasm</keyword>
<dbReference type="SUPFAM" id="SSF49599">
    <property type="entry name" value="TRAF domain-like"/>
    <property type="match status" value="1"/>
</dbReference>
<dbReference type="GO" id="GO:0005778">
    <property type="term" value="C:peroxisomal membrane"/>
    <property type="evidence" value="ECO:0007669"/>
    <property type="project" value="TreeGrafter"/>
</dbReference>
<dbReference type="InterPro" id="IPR008974">
    <property type="entry name" value="TRAF-like"/>
</dbReference>
<evidence type="ECO:0000259" key="8">
    <source>
        <dbReference type="PROSITE" id="PS50144"/>
    </source>
</evidence>
<evidence type="ECO:0000313" key="9">
    <source>
        <dbReference type="EMBL" id="OQR68337.1"/>
    </source>
</evidence>